<dbReference type="InterPro" id="IPR021136">
    <property type="entry name" value="Flagellar_hook_control-like_C"/>
</dbReference>
<dbReference type="Proteomes" id="UP000255036">
    <property type="component" value="Unassembled WGS sequence"/>
</dbReference>
<evidence type="ECO:0000313" key="4">
    <source>
        <dbReference type="Proteomes" id="UP000255036"/>
    </source>
</evidence>
<accession>A0A371ATQ2</accession>
<sequence>MDETGDFMIISTSNGIVLSNTNLEQNTTTSDITSLLLKQVSSVNFDVSKLLVGDVFQGLITDVRKNEVTIQINGQNLNAHLEESINLNIGQNISFKVQNNDGKQISIKPMPSINNGNEVFAKVLSQAGVPITERNIEMVKTMMSEQMAVDKKSIMEMVKQISKYPDQEPATIIQMSKLTIPITQENICQFENYKNFEHKIDQTMNQVVDEFIPVLSEAWKDGSRQPDELLRMQFEIIEVFQEQEGNKGETQLLKEIFTAKEIKSFTEQLRGLGFLPEVLEEVKSGNISSNDTLDLIKQTLGKLETYNFPEGALKKLFSGKEFKVLLKNHIENNWFIRPEELLKEKKIEDMYKQLYRQIDKMEEIVDNLTKGEQSLSKNLTSIKTNMDFMNQVNQFMNYVQIPLKMLNQKAHSDLYVFTNKKKLSQKEGKLSALLHLDMEAMGPLDIYIQLENNKVDTQFFVEDTISFDLIIKNTYLLTSRLEAKGYECTVEMKERKKTVDFVEDFLKHEQQGNKIQRYSFDVRA</sequence>
<organism evidence="3 4">
    <name type="scientific">Anaerosacchariphilus polymeriproducens</name>
    <dbReference type="NCBI Taxonomy" id="1812858"/>
    <lineage>
        <taxon>Bacteria</taxon>
        <taxon>Bacillati</taxon>
        <taxon>Bacillota</taxon>
        <taxon>Clostridia</taxon>
        <taxon>Lachnospirales</taxon>
        <taxon>Lachnospiraceae</taxon>
        <taxon>Anaerosacchariphilus</taxon>
    </lineage>
</organism>
<keyword evidence="1" id="KW-0175">Coiled coil</keyword>
<dbReference type="EMBL" id="QRCT01000034">
    <property type="protein sequence ID" value="RDU22931.1"/>
    <property type="molecule type" value="Genomic_DNA"/>
</dbReference>
<name>A0A371ATQ2_9FIRM</name>
<dbReference type="Gene3D" id="3.30.750.140">
    <property type="match status" value="1"/>
</dbReference>
<dbReference type="InterPro" id="IPR038610">
    <property type="entry name" value="FliK-like_C_sf"/>
</dbReference>
<evidence type="ECO:0000259" key="2">
    <source>
        <dbReference type="Pfam" id="PF02120"/>
    </source>
</evidence>
<feature type="coiled-coil region" evidence="1">
    <location>
        <begin position="344"/>
        <end position="371"/>
    </location>
</feature>
<evidence type="ECO:0000256" key="1">
    <source>
        <dbReference type="SAM" id="Coils"/>
    </source>
</evidence>
<comment type="caution">
    <text evidence="3">The sequence shown here is derived from an EMBL/GenBank/DDBJ whole genome shotgun (WGS) entry which is preliminary data.</text>
</comment>
<proteinExistence type="predicted"/>
<keyword evidence="3" id="KW-0966">Cell projection</keyword>
<evidence type="ECO:0000313" key="3">
    <source>
        <dbReference type="EMBL" id="RDU22931.1"/>
    </source>
</evidence>
<gene>
    <name evidence="3" type="ORF">DWV06_11185</name>
</gene>
<keyword evidence="4" id="KW-1185">Reference proteome</keyword>
<reference evidence="3 4" key="1">
    <citation type="submission" date="2018-07" db="EMBL/GenBank/DDBJ databases">
        <title>Anaerosacharophilus polymeroproducens gen. nov. sp. nov., an anaerobic bacterium isolated from salt field.</title>
        <authorList>
            <person name="Kim W."/>
            <person name="Yang S.-H."/>
            <person name="Oh J."/>
            <person name="Lee J.-H."/>
            <person name="Kwon K.K."/>
        </authorList>
    </citation>
    <scope>NUCLEOTIDE SEQUENCE [LARGE SCALE GENOMIC DNA]</scope>
    <source>
        <strain evidence="3 4">MCWD5</strain>
    </source>
</reference>
<dbReference type="AlphaFoldDB" id="A0A371ATQ2"/>
<protein>
    <submittedName>
        <fullName evidence="3">Flagellar hook-length control protein FliK</fullName>
    </submittedName>
</protein>
<dbReference type="Pfam" id="PF02120">
    <property type="entry name" value="Flg_hook"/>
    <property type="match status" value="1"/>
</dbReference>
<keyword evidence="3" id="KW-0282">Flagellum</keyword>
<feature type="domain" description="Flagellar hook-length control protein-like C-terminal" evidence="2">
    <location>
        <begin position="420"/>
        <end position="489"/>
    </location>
</feature>
<keyword evidence="3" id="KW-0969">Cilium</keyword>